<reference evidence="2" key="1">
    <citation type="submission" date="2022-11" db="EMBL/GenBank/DDBJ databases">
        <title>Minimal conservation of predation-associated metabolite biosynthetic gene clusters underscores biosynthetic potential of Myxococcota including descriptions for ten novel species: Archangium lansinium sp. nov., Myxococcus landrumus sp. nov., Nannocystis bai.</title>
        <authorList>
            <person name="Ahearne A."/>
            <person name="Stevens C."/>
            <person name="Phillips K."/>
        </authorList>
    </citation>
    <scope>NUCLEOTIDE SEQUENCE</scope>
    <source>
        <strain evidence="2">Na p29</strain>
    </source>
</reference>
<dbReference type="AlphaFoldDB" id="A0A9X3F1B0"/>
<accession>A0A9X3F1B0</accession>
<feature type="region of interest" description="Disordered" evidence="1">
    <location>
        <begin position="1"/>
        <end position="22"/>
    </location>
</feature>
<evidence type="ECO:0000313" key="2">
    <source>
        <dbReference type="EMBL" id="MCY1014108.1"/>
    </source>
</evidence>
<sequence>MARVSFMLPKPTSYSSMLSGPPGVPEALEPVARDLAAGEHADGAVEPARGVAGVLERGPGDLEQDALLRIDEPGLARAVAEEGGVEAHRVGHDADRGDEPRVLNEGRIDAGGLQLLAGEERDQLAPGHESLPQSVDAGGPGNRPAMPTMAIARDSVVRVAGGAGDESMLVGEGAPSRWAARLRIVGWRNSSTMAIGRPVARSSSARTRASSNE</sequence>
<dbReference type="Proteomes" id="UP001150924">
    <property type="component" value="Unassembled WGS sequence"/>
</dbReference>
<evidence type="ECO:0000256" key="1">
    <source>
        <dbReference type="SAM" id="MobiDB-lite"/>
    </source>
</evidence>
<dbReference type="EMBL" id="JAPNKE010000002">
    <property type="protein sequence ID" value="MCY1014108.1"/>
    <property type="molecule type" value="Genomic_DNA"/>
</dbReference>
<comment type="caution">
    <text evidence="2">The sequence shown here is derived from an EMBL/GenBank/DDBJ whole genome shotgun (WGS) entry which is preliminary data.</text>
</comment>
<organism evidence="2 3">
    <name type="scientific">Nannocystis pusilla</name>
    <dbReference type="NCBI Taxonomy" id="889268"/>
    <lineage>
        <taxon>Bacteria</taxon>
        <taxon>Pseudomonadati</taxon>
        <taxon>Myxococcota</taxon>
        <taxon>Polyangia</taxon>
        <taxon>Nannocystales</taxon>
        <taxon>Nannocystaceae</taxon>
        <taxon>Nannocystis</taxon>
    </lineage>
</organism>
<name>A0A9X3F1B0_9BACT</name>
<evidence type="ECO:0000313" key="3">
    <source>
        <dbReference type="Proteomes" id="UP001150924"/>
    </source>
</evidence>
<gene>
    <name evidence="2" type="ORF">OV079_53055</name>
</gene>
<proteinExistence type="predicted"/>
<keyword evidence="3" id="KW-1185">Reference proteome</keyword>
<protein>
    <submittedName>
        <fullName evidence="2">Uncharacterized protein</fullName>
    </submittedName>
</protein>